<feature type="transmembrane region" description="Helical" evidence="1">
    <location>
        <begin position="20"/>
        <end position="41"/>
    </location>
</feature>
<dbReference type="Proteomes" id="UP001501510">
    <property type="component" value="Unassembled WGS sequence"/>
</dbReference>
<dbReference type="RefSeq" id="WP_343760896.1">
    <property type="nucleotide sequence ID" value="NZ_BAAACG010000008.1"/>
</dbReference>
<dbReference type="EMBL" id="BAAACG010000008">
    <property type="protein sequence ID" value="GAA0739301.1"/>
    <property type="molecule type" value="Genomic_DNA"/>
</dbReference>
<sequence length="83" mass="9664">MFCGGYGNYSSFAGGTGSNLWFFGFFIIKVLIFIGIAFFIAKLVKKYFFSNHFSLKSLDDKYVNGEIDEEEYLRRKDFIKNNK</sequence>
<gene>
    <name evidence="2" type="ORF">GCM10008906_17870</name>
</gene>
<keyword evidence="1" id="KW-1133">Transmembrane helix</keyword>
<accession>A0ABP3UQC4</accession>
<evidence type="ECO:0000313" key="2">
    <source>
        <dbReference type="EMBL" id="GAA0739301.1"/>
    </source>
</evidence>
<organism evidence="2 3">
    <name type="scientific">Clostridium oceanicum</name>
    <dbReference type="NCBI Taxonomy" id="1543"/>
    <lineage>
        <taxon>Bacteria</taxon>
        <taxon>Bacillati</taxon>
        <taxon>Bacillota</taxon>
        <taxon>Clostridia</taxon>
        <taxon>Eubacteriales</taxon>
        <taxon>Clostridiaceae</taxon>
        <taxon>Clostridium</taxon>
    </lineage>
</organism>
<keyword evidence="3" id="KW-1185">Reference proteome</keyword>
<keyword evidence="1" id="KW-0812">Transmembrane</keyword>
<evidence type="ECO:0000256" key="1">
    <source>
        <dbReference type="SAM" id="Phobius"/>
    </source>
</evidence>
<protein>
    <submittedName>
        <fullName evidence="2">SHOCT domain-containing protein</fullName>
    </submittedName>
</protein>
<evidence type="ECO:0000313" key="3">
    <source>
        <dbReference type="Proteomes" id="UP001501510"/>
    </source>
</evidence>
<comment type="caution">
    <text evidence="2">The sequence shown here is derived from an EMBL/GenBank/DDBJ whole genome shotgun (WGS) entry which is preliminary data.</text>
</comment>
<keyword evidence="1" id="KW-0472">Membrane</keyword>
<reference evidence="3" key="1">
    <citation type="journal article" date="2019" name="Int. J. Syst. Evol. Microbiol.">
        <title>The Global Catalogue of Microorganisms (GCM) 10K type strain sequencing project: providing services to taxonomists for standard genome sequencing and annotation.</title>
        <authorList>
            <consortium name="The Broad Institute Genomics Platform"/>
            <consortium name="The Broad Institute Genome Sequencing Center for Infectious Disease"/>
            <person name="Wu L."/>
            <person name="Ma J."/>
        </authorList>
    </citation>
    <scope>NUCLEOTIDE SEQUENCE [LARGE SCALE GENOMIC DNA]</scope>
    <source>
        <strain evidence="3">JCM 1407</strain>
    </source>
</reference>
<name>A0ABP3UQC4_9CLOT</name>
<proteinExistence type="predicted"/>